<dbReference type="EMBL" id="JRZE01000006">
    <property type="protein sequence ID" value="KHF42820.1"/>
    <property type="molecule type" value="Genomic_DNA"/>
</dbReference>
<protein>
    <submittedName>
        <fullName evidence="2">Uncharacterized protein</fullName>
    </submittedName>
</protein>
<name>A0A837D5B6_9PSEU</name>
<organism evidence="2 3">
    <name type="scientific">Saccharomonospora viridis</name>
    <dbReference type="NCBI Taxonomy" id="1852"/>
    <lineage>
        <taxon>Bacteria</taxon>
        <taxon>Bacillati</taxon>
        <taxon>Actinomycetota</taxon>
        <taxon>Actinomycetes</taxon>
        <taxon>Pseudonocardiales</taxon>
        <taxon>Pseudonocardiaceae</taxon>
        <taxon>Saccharomonospora</taxon>
    </lineage>
</organism>
<reference evidence="2 3" key="1">
    <citation type="submission" date="2014-10" db="EMBL/GenBank/DDBJ databases">
        <title>Genome sequence of Micropolyspora internatus JCM3315.</title>
        <authorList>
            <person name="Shin S.-K."/>
            <person name="Yi H."/>
        </authorList>
    </citation>
    <scope>NUCLEOTIDE SEQUENCE [LARGE SCALE GENOMIC DNA]</scope>
    <source>
        <strain evidence="2 3">JCM 3315</strain>
    </source>
</reference>
<accession>A0A837D5B6</accession>
<evidence type="ECO:0000313" key="2">
    <source>
        <dbReference type="EMBL" id="KHF42820.1"/>
    </source>
</evidence>
<sequence length="37" mass="3963">MMRWQGSGPRSGNVHDAEPEQASSSSTLCEVRSAGAW</sequence>
<dbReference type="AlphaFoldDB" id="A0A837D5B6"/>
<comment type="caution">
    <text evidence="2">The sequence shown here is derived from an EMBL/GenBank/DDBJ whole genome shotgun (WGS) entry which is preliminary data.</text>
</comment>
<proteinExistence type="predicted"/>
<evidence type="ECO:0000313" key="3">
    <source>
        <dbReference type="Proteomes" id="UP000030848"/>
    </source>
</evidence>
<dbReference type="Proteomes" id="UP000030848">
    <property type="component" value="Unassembled WGS sequence"/>
</dbReference>
<feature type="region of interest" description="Disordered" evidence="1">
    <location>
        <begin position="1"/>
        <end position="37"/>
    </location>
</feature>
<evidence type="ECO:0000256" key="1">
    <source>
        <dbReference type="SAM" id="MobiDB-lite"/>
    </source>
</evidence>
<gene>
    <name evidence="2" type="ORF">MINT15_30220</name>
</gene>